<evidence type="ECO:0000256" key="5">
    <source>
        <dbReference type="ARBA" id="ARBA00022741"/>
    </source>
</evidence>
<dbReference type="Pfam" id="PF01171">
    <property type="entry name" value="ATP_bind_3"/>
    <property type="match status" value="1"/>
</dbReference>
<evidence type="ECO:0000313" key="11">
    <source>
        <dbReference type="Proteomes" id="UP001177160"/>
    </source>
</evidence>
<accession>A0ABT2Y3U6</accession>
<evidence type="ECO:0000256" key="8">
    <source>
        <dbReference type="HAMAP-Rule" id="MF_01161"/>
    </source>
</evidence>
<keyword evidence="2 8" id="KW-0963">Cytoplasm</keyword>
<name>A0ABT2Y3U6_9MOLU</name>
<comment type="similarity">
    <text evidence="8">Belongs to the tRNA(Ile)-lysidine synthase family.</text>
</comment>
<gene>
    <name evidence="8 10" type="primary">tilS</name>
    <name evidence="10" type="ORF">N7548_01015</name>
</gene>
<evidence type="ECO:0000256" key="2">
    <source>
        <dbReference type="ARBA" id="ARBA00022490"/>
    </source>
</evidence>
<dbReference type="InterPro" id="IPR014729">
    <property type="entry name" value="Rossmann-like_a/b/a_fold"/>
</dbReference>
<dbReference type="PANTHER" id="PTHR43033:SF1">
    <property type="entry name" value="TRNA(ILE)-LYSIDINE SYNTHASE-RELATED"/>
    <property type="match status" value="1"/>
</dbReference>
<evidence type="ECO:0000256" key="3">
    <source>
        <dbReference type="ARBA" id="ARBA00022598"/>
    </source>
</evidence>
<dbReference type="CDD" id="cd01992">
    <property type="entry name" value="TilS_N"/>
    <property type="match status" value="1"/>
</dbReference>
<evidence type="ECO:0000256" key="1">
    <source>
        <dbReference type="ARBA" id="ARBA00004496"/>
    </source>
</evidence>
<comment type="catalytic activity">
    <reaction evidence="7 8">
        <text>cytidine(34) in tRNA(Ile2) + L-lysine + ATP = lysidine(34) in tRNA(Ile2) + AMP + diphosphate + H(+)</text>
        <dbReference type="Rhea" id="RHEA:43744"/>
        <dbReference type="Rhea" id="RHEA-COMP:10625"/>
        <dbReference type="Rhea" id="RHEA-COMP:10670"/>
        <dbReference type="ChEBI" id="CHEBI:15378"/>
        <dbReference type="ChEBI" id="CHEBI:30616"/>
        <dbReference type="ChEBI" id="CHEBI:32551"/>
        <dbReference type="ChEBI" id="CHEBI:33019"/>
        <dbReference type="ChEBI" id="CHEBI:82748"/>
        <dbReference type="ChEBI" id="CHEBI:83665"/>
        <dbReference type="ChEBI" id="CHEBI:456215"/>
        <dbReference type="EC" id="6.3.4.19"/>
    </reaction>
</comment>
<dbReference type="InterPro" id="IPR011063">
    <property type="entry name" value="TilS/TtcA_N"/>
</dbReference>
<dbReference type="Proteomes" id="UP001177160">
    <property type="component" value="Unassembled WGS sequence"/>
</dbReference>
<dbReference type="NCBIfam" id="TIGR02433">
    <property type="entry name" value="lysidine_TilS_C"/>
    <property type="match status" value="1"/>
</dbReference>
<dbReference type="RefSeq" id="WP_263607518.1">
    <property type="nucleotide sequence ID" value="NZ_JAOVQM010000001.1"/>
</dbReference>
<keyword evidence="6" id="KW-0067">ATP-binding</keyword>
<sequence length="426" mass="49573">MLKAIQEKLHPFLDHPWVVSVSTGVDSMVLLDLVRRLNHPIVVVHFNHQKRIESNTEAEFIQSYCETHHLDLQYIKLEIPSGNFQDEAHHLRKQHLEGVARTYQTPYILTAHHANDLAETVLMRLSRGSNLLGYAGLQPVSAQGDFIYLKPLLSFSKADLYAYAKNHQIHFFEDASNQENLYTRNRYRKQIVPQMIEENPQFLNKVIQYSNHLNEAFSYIRKQSKKYLSVHDNHLLLSTFFLEDVVIQKDIIACLLESNQIEFNQLKLDSILSFLTHSGPNQSFQLDDTLILRRVYQKVSIVEATPSKPFNQVLDLEAFNVLETMGFVTFLDAPSNSSFYEIKLCYNKLALPLVARQRQPGDILEFPYGKKKLKDYYIDHKIPMHIRDRDIVITDQTGRILSVLGRYYNTSKDLDSVIKLRYKRGY</sequence>
<dbReference type="Gene3D" id="3.40.50.620">
    <property type="entry name" value="HUPs"/>
    <property type="match status" value="1"/>
</dbReference>
<evidence type="ECO:0000256" key="7">
    <source>
        <dbReference type="ARBA" id="ARBA00048539"/>
    </source>
</evidence>
<keyword evidence="3 8" id="KW-0436">Ligase</keyword>
<keyword evidence="4 8" id="KW-0819">tRNA processing</keyword>
<comment type="function">
    <text evidence="8">Ligates lysine onto the cytidine present at position 34 of the AUA codon-specific tRNA(Ile) that contains the anticodon CAU, in an ATP-dependent manner. Cytidine is converted to lysidine, thus changing the amino acid specificity of the tRNA from methionine to isoleucine.</text>
</comment>
<evidence type="ECO:0000256" key="6">
    <source>
        <dbReference type="ARBA" id="ARBA00022840"/>
    </source>
</evidence>
<dbReference type="NCBIfam" id="TIGR02432">
    <property type="entry name" value="lysidine_TilS_N"/>
    <property type="match status" value="1"/>
</dbReference>
<dbReference type="PANTHER" id="PTHR43033">
    <property type="entry name" value="TRNA(ILE)-LYSIDINE SYNTHASE-RELATED"/>
    <property type="match status" value="1"/>
</dbReference>
<feature type="domain" description="Lysidine-tRNA(Ile) synthetase C-terminal" evidence="9">
    <location>
        <begin position="353"/>
        <end position="420"/>
    </location>
</feature>
<organism evidence="10 11">
    <name type="scientific">Paracholeplasma manati</name>
    <dbReference type="NCBI Taxonomy" id="591373"/>
    <lineage>
        <taxon>Bacteria</taxon>
        <taxon>Bacillati</taxon>
        <taxon>Mycoplasmatota</taxon>
        <taxon>Mollicutes</taxon>
        <taxon>Acholeplasmatales</taxon>
        <taxon>Acholeplasmataceae</taxon>
        <taxon>Paracholeplasma</taxon>
    </lineage>
</organism>
<dbReference type="SMART" id="SM00977">
    <property type="entry name" value="TilS_C"/>
    <property type="match status" value="1"/>
</dbReference>
<dbReference type="InterPro" id="IPR012795">
    <property type="entry name" value="tRNA_Ile_lys_synt_N"/>
</dbReference>
<comment type="caution">
    <text evidence="8">Lacks conserved residue(s) required for the propagation of feature annotation.</text>
</comment>
<proteinExistence type="inferred from homology"/>
<dbReference type="InterPro" id="IPR012796">
    <property type="entry name" value="Lysidine-tRNA-synth_C"/>
</dbReference>
<keyword evidence="11" id="KW-1185">Reference proteome</keyword>
<dbReference type="HAMAP" id="MF_01161">
    <property type="entry name" value="tRNA_Ile_lys_synt"/>
    <property type="match status" value="1"/>
</dbReference>
<protein>
    <recommendedName>
        <fullName evidence="8">tRNA(Ile)-lysidine synthase</fullName>
        <ecNumber evidence="8">6.3.4.19</ecNumber>
    </recommendedName>
    <alternativeName>
        <fullName evidence="8">tRNA(Ile)-2-lysyl-cytidine synthase</fullName>
    </alternativeName>
    <alternativeName>
        <fullName evidence="8">tRNA(Ile)-lysidine synthetase</fullName>
    </alternativeName>
</protein>
<evidence type="ECO:0000256" key="4">
    <source>
        <dbReference type="ARBA" id="ARBA00022694"/>
    </source>
</evidence>
<dbReference type="EC" id="6.3.4.19" evidence="8"/>
<keyword evidence="5" id="KW-0547">Nucleotide-binding</keyword>
<dbReference type="SUPFAM" id="SSF52402">
    <property type="entry name" value="Adenine nucleotide alpha hydrolases-like"/>
    <property type="match status" value="1"/>
</dbReference>
<dbReference type="InterPro" id="IPR012094">
    <property type="entry name" value="tRNA_Ile_lys_synt"/>
</dbReference>
<dbReference type="GO" id="GO:0032267">
    <property type="term" value="F:tRNA(Ile)-lysidine synthase activity"/>
    <property type="evidence" value="ECO:0007669"/>
    <property type="project" value="UniProtKB-EC"/>
</dbReference>
<reference evidence="10" key="1">
    <citation type="submission" date="2022-09" db="EMBL/GenBank/DDBJ databases">
        <title>Novel Mycoplasma species identified in domestic and wild animals.</title>
        <authorList>
            <person name="Volokhov D.V."/>
            <person name="Furtak V.A."/>
            <person name="Zagorodnyaya T.A."/>
        </authorList>
    </citation>
    <scope>NUCLEOTIDE SEQUENCE</scope>
    <source>
        <strain evidence="10">Oakley</strain>
    </source>
</reference>
<evidence type="ECO:0000313" key="10">
    <source>
        <dbReference type="EMBL" id="MCV2231406.1"/>
    </source>
</evidence>
<dbReference type="SUPFAM" id="SSF56037">
    <property type="entry name" value="PheT/TilS domain"/>
    <property type="match status" value="1"/>
</dbReference>
<comment type="subcellular location">
    <subcellularLocation>
        <location evidence="1 8">Cytoplasm</location>
    </subcellularLocation>
</comment>
<comment type="caution">
    <text evidence="10">The sequence shown here is derived from an EMBL/GenBank/DDBJ whole genome shotgun (WGS) entry which is preliminary data.</text>
</comment>
<dbReference type="EMBL" id="JAOVQM010000001">
    <property type="protein sequence ID" value="MCV2231406.1"/>
    <property type="molecule type" value="Genomic_DNA"/>
</dbReference>
<evidence type="ECO:0000259" key="9">
    <source>
        <dbReference type="SMART" id="SM00977"/>
    </source>
</evidence>